<organism evidence="9">
    <name type="scientific">Amphora coffeiformis</name>
    <dbReference type="NCBI Taxonomy" id="265554"/>
    <lineage>
        <taxon>Eukaryota</taxon>
        <taxon>Sar</taxon>
        <taxon>Stramenopiles</taxon>
        <taxon>Ochrophyta</taxon>
        <taxon>Bacillariophyta</taxon>
        <taxon>Bacillariophyceae</taxon>
        <taxon>Bacillariophycidae</taxon>
        <taxon>Thalassiophysales</taxon>
        <taxon>Catenulaceae</taxon>
        <taxon>Amphora</taxon>
    </lineage>
</organism>
<dbReference type="Gene3D" id="1.20.1080.10">
    <property type="entry name" value="Glycerol uptake facilitator protein"/>
    <property type="match status" value="1"/>
</dbReference>
<dbReference type="GO" id="GO:0015250">
    <property type="term" value="F:water channel activity"/>
    <property type="evidence" value="ECO:0007669"/>
    <property type="project" value="TreeGrafter"/>
</dbReference>
<evidence type="ECO:0008006" key="10">
    <source>
        <dbReference type="Google" id="ProtNLM"/>
    </source>
</evidence>
<evidence type="ECO:0000256" key="2">
    <source>
        <dbReference type="ARBA" id="ARBA00022448"/>
    </source>
</evidence>
<dbReference type="PRINTS" id="PR00783">
    <property type="entry name" value="MINTRINSICP"/>
</dbReference>
<dbReference type="SUPFAM" id="SSF81338">
    <property type="entry name" value="Aquaporin-like"/>
    <property type="match status" value="1"/>
</dbReference>
<keyword evidence="5 8" id="KW-1133">Transmembrane helix</keyword>
<evidence type="ECO:0000256" key="1">
    <source>
        <dbReference type="ARBA" id="ARBA00004127"/>
    </source>
</evidence>
<dbReference type="PANTHER" id="PTHR45665:SF9">
    <property type="entry name" value="AQUAPORIN-8"/>
    <property type="match status" value="1"/>
</dbReference>
<dbReference type="EMBL" id="HBIM01017575">
    <property type="protein sequence ID" value="CAE0416472.1"/>
    <property type="molecule type" value="Transcribed_RNA"/>
</dbReference>
<proteinExistence type="inferred from homology"/>
<dbReference type="InterPro" id="IPR034294">
    <property type="entry name" value="Aquaporin_transptr"/>
</dbReference>
<keyword evidence="6 8" id="KW-0472">Membrane</keyword>
<feature type="transmembrane region" description="Helical" evidence="8">
    <location>
        <begin position="12"/>
        <end position="34"/>
    </location>
</feature>
<feature type="transmembrane region" description="Helical" evidence="8">
    <location>
        <begin position="111"/>
        <end position="132"/>
    </location>
</feature>
<dbReference type="GO" id="GO:0005737">
    <property type="term" value="C:cytoplasm"/>
    <property type="evidence" value="ECO:0007669"/>
    <property type="project" value="UniProtKB-ARBA"/>
</dbReference>
<protein>
    <recommendedName>
        <fullName evidence="10">Aquaporin</fullName>
    </recommendedName>
</protein>
<keyword evidence="2 7" id="KW-0813">Transport</keyword>
<accession>A0A7S3LB05</accession>
<evidence type="ECO:0000256" key="5">
    <source>
        <dbReference type="ARBA" id="ARBA00022989"/>
    </source>
</evidence>
<name>A0A7S3LB05_9STRA</name>
<keyword evidence="4" id="KW-0677">Repeat</keyword>
<evidence type="ECO:0000256" key="4">
    <source>
        <dbReference type="ARBA" id="ARBA00022737"/>
    </source>
</evidence>
<evidence type="ECO:0000313" key="9">
    <source>
        <dbReference type="EMBL" id="CAE0416472.1"/>
    </source>
</evidence>
<evidence type="ECO:0000256" key="6">
    <source>
        <dbReference type="ARBA" id="ARBA00023136"/>
    </source>
</evidence>
<dbReference type="PANTHER" id="PTHR45665">
    <property type="entry name" value="AQUAPORIN-8"/>
    <property type="match status" value="1"/>
</dbReference>
<feature type="transmembrane region" description="Helical" evidence="8">
    <location>
        <begin position="152"/>
        <end position="174"/>
    </location>
</feature>
<evidence type="ECO:0000256" key="3">
    <source>
        <dbReference type="ARBA" id="ARBA00022692"/>
    </source>
</evidence>
<sequence length="284" mass="31180">MVKTIIQNFGDSLNSFFEFLPPGLVLSLLTAYIGQGRYVQAFRQEFVGTLLMVMCTFSAGKWVGKASMYQAWGAHALGVISADYIGGGPQVNPAVTVGMWSLGKVTYTEGFVRIAAQLGGGLIAFPLFHAVAEAYDLEPFGGPEFDIGDKNAAIEAFLSEFCATALLMWAIFLLNWEFHFGKYHYIIKQSLTAVAIRALIEFFPTAGPAMNPMLATSWAVFGVGEKFNYPDDFMHYFVYWISPCMASVFACALYVIYNGGTLFGQTLPIGPLKPKKSIKKAKKN</sequence>
<comment type="subcellular location">
    <subcellularLocation>
        <location evidence="1">Endomembrane system</location>
        <topology evidence="1">Multi-pass membrane protein</topology>
    </subcellularLocation>
</comment>
<dbReference type="GO" id="GO:0019755">
    <property type="term" value="P:one-carbon compound transport"/>
    <property type="evidence" value="ECO:0007669"/>
    <property type="project" value="UniProtKB-ARBA"/>
</dbReference>
<gene>
    <name evidence="9" type="ORF">ACOF00016_LOCUS13530</name>
</gene>
<feature type="transmembrane region" description="Helical" evidence="8">
    <location>
        <begin position="46"/>
        <end position="64"/>
    </location>
</feature>
<evidence type="ECO:0000256" key="7">
    <source>
        <dbReference type="RuleBase" id="RU000477"/>
    </source>
</evidence>
<reference evidence="9" key="1">
    <citation type="submission" date="2021-01" db="EMBL/GenBank/DDBJ databases">
        <authorList>
            <person name="Corre E."/>
            <person name="Pelletier E."/>
            <person name="Niang G."/>
            <person name="Scheremetjew M."/>
            <person name="Finn R."/>
            <person name="Kale V."/>
            <person name="Holt S."/>
            <person name="Cochrane G."/>
            <person name="Meng A."/>
            <person name="Brown T."/>
            <person name="Cohen L."/>
        </authorList>
    </citation>
    <scope>NUCLEOTIDE SEQUENCE</scope>
    <source>
        <strain evidence="9">CCMP127</strain>
    </source>
</reference>
<evidence type="ECO:0000256" key="8">
    <source>
        <dbReference type="SAM" id="Phobius"/>
    </source>
</evidence>
<dbReference type="PROSITE" id="PS00221">
    <property type="entry name" value="MIP"/>
    <property type="match status" value="1"/>
</dbReference>
<keyword evidence="3 7" id="KW-0812">Transmembrane</keyword>
<dbReference type="AlphaFoldDB" id="A0A7S3LB05"/>
<comment type="similarity">
    <text evidence="7">Belongs to the MIP/aquaporin (TC 1.A.8) family.</text>
</comment>
<dbReference type="InterPro" id="IPR022357">
    <property type="entry name" value="MIP_CS"/>
</dbReference>
<dbReference type="GO" id="GO:0012505">
    <property type="term" value="C:endomembrane system"/>
    <property type="evidence" value="ECO:0007669"/>
    <property type="project" value="UniProtKB-SubCell"/>
</dbReference>
<dbReference type="InterPro" id="IPR023271">
    <property type="entry name" value="Aquaporin-like"/>
</dbReference>
<dbReference type="Pfam" id="PF00230">
    <property type="entry name" value="MIP"/>
    <property type="match status" value="1"/>
</dbReference>
<feature type="transmembrane region" description="Helical" evidence="8">
    <location>
        <begin position="237"/>
        <end position="257"/>
    </location>
</feature>
<dbReference type="GO" id="GO:0016020">
    <property type="term" value="C:membrane"/>
    <property type="evidence" value="ECO:0007669"/>
    <property type="project" value="InterPro"/>
</dbReference>
<dbReference type="InterPro" id="IPR000425">
    <property type="entry name" value="MIP"/>
</dbReference>